<accession>A0A9N9JFX9</accession>
<name>A0A9N9JFX9_9GLOM</name>
<organism evidence="1 2">
    <name type="scientific">Racocetra fulgida</name>
    <dbReference type="NCBI Taxonomy" id="60492"/>
    <lineage>
        <taxon>Eukaryota</taxon>
        <taxon>Fungi</taxon>
        <taxon>Fungi incertae sedis</taxon>
        <taxon>Mucoromycota</taxon>
        <taxon>Glomeromycotina</taxon>
        <taxon>Glomeromycetes</taxon>
        <taxon>Diversisporales</taxon>
        <taxon>Gigasporaceae</taxon>
        <taxon>Racocetra</taxon>
    </lineage>
</organism>
<dbReference type="Proteomes" id="UP000789396">
    <property type="component" value="Unassembled WGS sequence"/>
</dbReference>
<protein>
    <submittedName>
        <fullName evidence="1">11310_t:CDS:1</fullName>
    </submittedName>
</protein>
<reference evidence="1" key="1">
    <citation type="submission" date="2021-06" db="EMBL/GenBank/DDBJ databases">
        <authorList>
            <person name="Kallberg Y."/>
            <person name="Tangrot J."/>
            <person name="Rosling A."/>
        </authorList>
    </citation>
    <scope>NUCLEOTIDE SEQUENCE</scope>
    <source>
        <strain evidence="1">IN212</strain>
    </source>
</reference>
<gene>
    <name evidence="1" type="ORF">RFULGI_LOCUS15620</name>
</gene>
<evidence type="ECO:0000313" key="1">
    <source>
        <dbReference type="EMBL" id="CAG8778635.1"/>
    </source>
</evidence>
<feature type="non-terminal residue" evidence="1">
    <location>
        <position position="46"/>
    </location>
</feature>
<comment type="caution">
    <text evidence="1">The sequence shown here is derived from an EMBL/GenBank/DDBJ whole genome shotgun (WGS) entry which is preliminary data.</text>
</comment>
<dbReference type="AlphaFoldDB" id="A0A9N9JFX9"/>
<dbReference type="EMBL" id="CAJVPZ010051164">
    <property type="protein sequence ID" value="CAG8778635.1"/>
    <property type="molecule type" value="Genomic_DNA"/>
</dbReference>
<sequence length="46" mass="5299">QELTTDANEAIILDDESITDADKAIILDDEFENEDEFVDYYDKEIA</sequence>
<evidence type="ECO:0000313" key="2">
    <source>
        <dbReference type="Proteomes" id="UP000789396"/>
    </source>
</evidence>
<proteinExistence type="predicted"/>
<keyword evidence="2" id="KW-1185">Reference proteome</keyword>
<feature type="non-terminal residue" evidence="1">
    <location>
        <position position="1"/>
    </location>
</feature>